<evidence type="ECO:0000313" key="2">
    <source>
        <dbReference type="EMBL" id="KAI2655133.1"/>
    </source>
</evidence>
<evidence type="ECO:0000313" key="3">
    <source>
        <dbReference type="Proteomes" id="UP000830375"/>
    </source>
</evidence>
<keyword evidence="1" id="KW-0472">Membrane</keyword>
<evidence type="ECO:0000256" key="1">
    <source>
        <dbReference type="SAM" id="Phobius"/>
    </source>
</evidence>
<sequence>MLESECYGHRNTLWPHPPLSDLCYMVFKRVWDLRGSQWIFSSSICFFLYEPDCSLLLWFMLLESLLSAFTLEPCNAFCWPVRKLNFIFYFFIFFSFCFDFEYDVLNVLLFSSWVNEFSGDVLKLEFFF</sequence>
<comment type="caution">
    <text evidence="2">The sequence shown here is derived from an EMBL/GenBank/DDBJ whole genome shotgun (WGS) entry which is preliminary data.</text>
</comment>
<dbReference type="Proteomes" id="UP000830375">
    <property type="component" value="Unassembled WGS sequence"/>
</dbReference>
<name>A0ABQ8LWV0_LABRO</name>
<feature type="transmembrane region" description="Helical" evidence="1">
    <location>
        <begin position="86"/>
        <end position="114"/>
    </location>
</feature>
<proteinExistence type="predicted"/>
<reference evidence="2 3" key="1">
    <citation type="submission" date="2022-01" db="EMBL/GenBank/DDBJ databases">
        <title>A high-quality chromosome-level genome assembly of rohu carp, Labeo rohita.</title>
        <authorList>
            <person name="Arick M.A. II"/>
            <person name="Hsu C.-Y."/>
            <person name="Magbanua Z."/>
            <person name="Pechanova O."/>
            <person name="Grover C."/>
            <person name="Miller E."/>
            <person name="Thrash A."/>
            <person name="Ezzel L."/>
            <person name="Alam S."/>
            <person name="Benzie J."/>
            <person name="Hamilton M."/>
            <person name="Karsi A."/>
            <person name="Lawrence M.L."/>
            <person name="Peterson D.G."/>
        </authorList>
    </citation>
    <scope>NUCLEOTIDE SEQUENCE [LARGE SCALE GENOMIC DNA]</scope>
    <source>
        <strain evidence="3">BAU-BD-2019</strain>
        <tissue evidence="2">Blood</tissue>
    </source>
</reference>
<keyword evidence="3" id="KW-1185">Reference proteome</keyword>
<organism evidence="2 3">
    <name type="scientific">Labeo rohita</name>
    <name type="common">Indian major carp</name>
    <name type="synonym">Cyprinus rohita</name>
    <dbReference type="NCBI Taxonomy" id="84645"/>
    <lineage>
        <taxon>Eukaryota</taxon>
        <taxon>Metazoa</taxon>
        <taxon>Chordata</taxon>
        <taxon>Craniata</taxon>
        <taxon>Vertebrata</taxon>
        <taxon>Euteleostomi</taxon>
        <taxon>Actinopterygii</taxon>
        <taxon>Neopterygii</taxon>
        <taxon>Teleostei</taxon>
        <taxon>Ostariophysi</taxon>
        <taxon>Cypriniformes</taxon>
        <taxon>Cyprinidae</taxon>
        <taxon>Labeoninae</taxon>
        <taxon>Labeonini</taxon>
        <taxon>Labeo</taxon>
    </lineage>
</organism>
<gene>
    <name evidence="2" type="ORF">H4Q32_017463</name>
</gene>
<accession>A0ABQ8LWV0</accession>
<protein>
    <submittedName>
        <fullName evidence="2">Phycocyanobilin:ferredoxin oxidoreductase</fullName>
    </submittedName>
</protein>
<keyword evidence="1" id="KW-1133">Transmembrane helix</keyword>
<keyword evidence="1" id="KW-0812">Transmembrane</keyword>
<dbReference type="EMBL" id="JACTAM010000016">
    <property type="protein sequence ID" value="KAI2655133.1"/>
    <property type="molecule type" value="Genomic_DNA"/>
</dbReference>